<dbReference type="GO" id="GO:0046872">
    <property type="term" value="F:metal ion binding"/>
    <property type="evidence" value="ECO:0007669"/>
    <property type="project" value="UniProtKB-KW"/>
</dbReference>
<evidence type="ECO:0000313" key="6">
    <source>
        <dbReference type="EMBL" id="CAB4678620.1"/>
    </source>
</evidence>
<dbReference type="Pfam" id="PF13459">
    <property type="entry name" value="Fer4_15"/>
    <property type="match status" value="1"/>
</dbReference>
<dbReference type="InterPro" id="IPR051269">
    <property type="entry name" value="Fe-S_cluster_ET"/>
</dbReference>
<evidence type="ECO:0000256" key="3">
    <source>
        <dbReference type="ARBA" id="ARBA00022982"/>
    </source>
</evidence>
<keyword evidence="1" id="KW-0813">Transport</keyword>
<dbReference type="AlphaFoldDB" id="A0A6J6MWE1"/>
<gene>
    <name evidence="6" type="ORF">UFOPK2292_01270</name>
</gene>
<dbReference type="SUPFAM" id="SSF54862">
    <property type="entry name" value="4Fe-4S ferredoxins"/>
    <property type="match status" value="1"/>
</dbReference>
<keyword evidence="3" id="KW-0249">Electron transport</keyword>
<dbReference type="GO" id="GO:0051536">
    <property type="term" value="F:iron-sulfur cluster binding"/>
    <property type="evidence" value="ECO:0007669"/>
    <property type="project" value="UniProtKB-KW"/>
</dbReference>
<evidence type="ECO:0000256" key="2">
    <source>
        <dbReference type="ARBA" id="ARBA00022723"/>
    </source>
</evidence>
<protein>
    <submittedName>
        <fullName evidence="6">Unannotated protein</fullName>
    </submittedName>
</protein>
<keyword evidence="5" id="KW-0411">Iron-sulfur</keyword>
<organism evidence="6">
    <name type="scientific">freshwater metagenome</name>
    <dbReference type="NCBI Taxonomy" id="449393"/>
    <lineage>
        <taxon>unclassified sequences</taxon>
        <taxon>metagenomes</taxon>
        <taxon>ecological metagenomes</taxon>
    </lineage>
</organism>
<dbReference type="Gene3D" id="3.30.70.20">
    <property type="match status" value="1"/>
</dbReference>
<accession>A0A6J6MWE1</accession>
<evidence type="ECO:0000256" key="4">
    <source>
        <dbReference type="ARBA" id="ARBA00023004"/>
    </source>
</evidence>
<keyword evidence="2" id="KW-0479">Metal-binding</keyword>
<reference evidence="6" key="1">
    <citation type="submission" date="2020-05" db="EMBL/GenBank/DDBJ databases">
        <authorList>
            <person name="Chiriac C."/>
            <person name="Salcher M."/>
            <person name="Ghai R."/>
            <person name="Kavagutti S V."/>
        </authorList>
    </citation>
    <scope>NUCLEOTIDE SEQUENCE</scope>
</reference>
<evidence type="ECO:0000256" key="5">
    <source>
        <dbReference type="ARBA" id="ARBA00023014"/>
    </source>
</evidence>
<keyword evidence="4" id="KW-0408">Iron</keyword>
<sequence>MCAIAAPDVFGSDEIGNAKVLITGEIPVELHTKVRRAESNCPERAITIIE</sequence>
<proteinExistence type="predicted"/>
<name>A0A6J6MWE1_9ZZZZ</name>
<dbReference type="PANTHER" id="PTHR36923:SF3">
    <property type="entry name" value="FERREDOXIN"/>
    <property type="match status" value="1"/>
</dbReference>
<evidence type="ECO:0000256" key="1">
    <source>
        <dbReference type="ARBA" id="ARBA00022448"/>
    </source>
</evidence>
<dbReference type="EMBL" id="CAEZWU010000227">
    <property type="protein sequence ID" value="CAB4678620.1"/>
    <property type="molecule type" value="Genomic_DNA"/>
</dbReference>
<dbReference type="PANTHER" id="PTHR36923">
    <property type="entry name" value="FERREDOXIN"/>
    <property type="match status" value="1"/>
</dbReference>